<comment type="subcellular location">
    <subcellularLocation>
        <location evidence="1">Cell membrane</location>
        <topology evidence="1">Multi-pass membrane protein</topology>
    </subcellularLocation>
</comment>
<evidence type="ECO:0000259" key="8">
    <source>
        <dbReference type="Pfam" id="PF12704"/>
    </source>
</evidence>
<proteinExistence type="predicted"/>
<organism evidence="9 10">
    <name type="scientific">Pedobacter antarcticus</name>
    <dbReference type="NCBI Taxonomy" id="34086"/>
    <lineage>
        <taxon>Bacteria</taxon>
        <taxon>Pseudomonadati</taxon>
        <taxon>Bacteroidota</taxon>
        <taxon>Sphingobacteriia</taxon>
        <taxon>Sphingobacteriales</taxon>
        <taxon>Sphingobacteriaceae</taxon>
        <taxon>Pedobacter</taxon>
    </lineage>
</organism>
<evidence type="ECO:0000313" key="10">
    <source>
        <dbReference type="Proteomes" id="UP000183129"/>
    </source>
</evidence>
<gene>
    <name evidence="9" type="ORF">SAMN03003324_02760</name>
</gene>
<dbReference type="Proteomes" id="UP000183129">
    <property type="component" value="Unassembled WGS sequence"/>
</dbReference>
<dbReference type="PANTHER" id="PTHR30572">
    <property type="entry name" value="MEMBRANE COMPONENT OF TRANSPORTER-RELATED"/>
    <property type="match status" value="1"/>
</dbReference>
<keyword evidence="2" id="KW-1003">Cell membrane</keyword>
<keyword evidence="4 6" id="KW-1133">Transmembrane helix</keyword>
<dbReference type="InterPro" id="IPR003838">
    <property type="entry name" value="ABC3_permease_C"/>
</dbReference>
<dbReference type="GO" id="GO:0005886">
    <property type="term" value="C:plasma membrane"/>
    <property type="evidence" value="ECO:0007669"/>
    <property type="project" value="UniProtKB-SubCell"/>
</dbReference>
<sequence>MFKNYLKLGFRNLKKYKLSSFINISGLALAVGCCIMVSEYTYWALHQDSFNSRIDRLFVIEKIVDKKGVQQIYGDVPAALAPSLKNDYPQVSNAARLNYRSVVIKQGENVFRDRLTFVDDDFYEMFDYPVKWGERQKFTDQDGIVLTQELSGKLFGTSNPVGKALTIRINRGKSVISENFIVKGVLNKYPVEASFNFSALVPYSRMTALGLDKPGSWVESTSITFIEMKDAKDIALLRSQGKRYSDLYNAANQNSQISSFHYQHLNAMNFHSYKVYGSYFNTMQPIGLIMLIVIAVSILLLVYFNYINITIASVSGRLKEISVRKVMGSSKGQIILQFITENLIICSIAVFFGLLLAEVFFFPWFSSISGFQLGNEFFLHQRTWVMAFILIFVSALSGATYPAYYIYSLSTVGMMKGNVQMGSKNRFRKVLLAFQFFLTFMAISTAIAFVKETKTIKSKPWGYQPDNNVVVSIDNSNSYNSIQEQLKKNNKIESVAGSVESLGNFTREISVKADTETETVKSLNVLPGFTDHLGIKITSGRGFNEKFPADRQNSVIVNQAFLKMMKWSSGIGKKIIYNSHNYVIVGEVNDFRYESFEHEIAPLVLMNCKPEDVRFIYIKYAPELFSNALQDIKGILQKIYPYHPFEYYYQDEVFEGYFTGFSKISKLLGVTSLFMTLISVSGVFGLALIILGKKMKEISVRKVLGADMSHIIYLIVKEFFFALVFAISIGLPLSYVMMTAMFNQLSVNSQFSLLPVLMAVVALLFTTAVSVSWHILKAYKASISPYLKDE</sequence>
<dbReference type="InterPro" id="IPR025857">
    <property type="entry name" value="MacB_PCD"/>
</dbReference>
<feature type="transmembrane region" description="Helical" evidence="6">
    <location>
        <begin position="430"/>
        <end position="450"/>
    </location>
</feature>
<dbReference type="RefSeq" id="WP_074964025.1">
    <property type="nucleotide sequence ID" value="NZ_FONS01000006.1"/>
</dbReference>
<evidence type="ECO:0000256" key="2">
    <source>
        <dbReference type="ARBA" id="ARBA00022475"/>
    </source>
</evidence>
<evidence type="ECO:0000256" key="1">
    <source>
        <dbReference type="ARBA" id="ARBA00004651"/>
    </source>
</evidence>
<keyword evidence="5 6" id="KW-0472">Membrane</keyword>
<dbReference type="EMBL" id="FONS01000006">
    <property type="protein sequence ID" value="SFF19043.1"/>
    <property type="molecule type" value="Genomic_DNA"/>
</dbReference>
<evidence type="ECO:0000313" key="9">
    <source>
        <dbReference type="EMBL" id="SFF19043.1"/>
    </source>
</evidence>
<protein>
    <submittedName>
        <fullName evidence="9">MacB-like core domain-containing protein</fullName>
    </submittedName>
</protein>
<dbReference type="PROSITE" id="PS51257">
    <property type="entry name" value="PROKAR_LIPOPROTEIN"/>
    <property type="match status" value="1"/>
</dbReference>
<dbReference type="PANTHER" id="PTHR30572:SF18">
    <property type="entry name" value="ABC-TYPE MACROLIDE FAMILY EXPORT SYSTEM PERMEASE COMPONENT 2"/>
    <property type="match status" value="1"/>
</dbReference>
<feature type="transmembrane region" description="Helical" evidence="6">
    <location>
        <begin position="711"/>
        <end position="733"/>
    </location>
</feature>
<feature type="domain" description="MacB-like periplasmic core" evidence="8">
    <location>
        <begin position="466"/>
        <end position="607"/>
    </location>
</feature>
<feature type="transmembrane region" description="Helical" evidence="6">
    <location>
        <begin position="384"/>
        <end position="409"/>
    </location>
</feature>
<feature type="transmembrane region" description="Helical" evidence="6">
    <location>
        <begin position="21"/>
        <end position="43"/>
    </location>
</feature>
<feature type="domain" description="ABC3 transporter permease C-terminal" evidence="7">
    <location>
        <begin position="670"/>
        <end position="782"/>
    </location>
</feature>
<evidence type="ECO:0000256" key="5">
    <source>
        <dbReference type="ARBA" id="ARBA00023136"/>
    </source>
</evidence>
<feature type="domain" description="ABC3 transporter permease C-terminal" evidence="7">
    <location>
        <begin position="292"/>
        <end position="410"/>
    </location>
</feature>
<dbReference type="GO" id="GO:0022857">
    <property type="term" value="F:transmembrane transporter activity"/>
    <property type="evidence" value="ECO:0007669"/>
    <property type="project" value="TreeGrafter"/>
</dbReference>
<evidence type="ECO:0000256" key="6">
    <source>
        <dbReference type="SAM" id="Phobius"/>
    </source>
</evidence>
<dbReference type="Pfam" id="PF02687">
    <property type="entry name" value="FtsX"/>
    <property type="match status" value="2"/>
</dbReference>
<name>A0A1I2GP80_9SPHI</name>
<feature type="transmembrane region" description="Helical" evidence="6">
    <location>
        <begin position="753"/>
        <end position="776"/>
    </location>
</feature>
<dbReference type="Pfam" id="PF12704">
    <property type="entry name" value="MacB_PCD"/>
    <property type="match status" value="2"/>
</dbReference>
<keyword evidence="3 6" id="KW-0812">Transmembrane</keyword>
<dbReference type="InterPro" id="IPR050250">
    <property type="entry name" value="Macrolide_Exporter_MacB"/>
</dbReference>
<accession>A0A1I2GP80</accession>
<evidence type="ECO:0000256" key="4">
    <source>
        <dbReference type="ARBA" id="ARBA00022989"/>
    </source>
</evidence>
<feature type="transmembrane region" description="Helical" evidence="6">
    <location>
        <begin position="667"/>
        <end position="691"/>
    </location>
</feature>
<feature type="transmembrane region" description="Helical" evidence="6">
    <location>
        <begin position="288"/>
        <end position="314"/>
    </location>
</feature>
<dbReference type="STRING" id="34086.SAMN04488084_105183"/>
<evidence type="ECO:0000256" key="3">
    <source>
        <dbReference type="ARBA" id="ARBA00022692"/>
    </source>
</evidence>
<dbReference type="AlphaFoldDB" id="A0A1I2GP80"/>
<feature type="domain" description="MacB-like periplasmic core" evidence="8">
    <location>
        <begin position="20"/>
        <end position="237"/>
    </location>
</feature>
<reference evidence="9 10" key="1">
    <citation type="submission" date="2016-10" db="EMBL/GenBank/DDBJ databases">
        <authorList>
            <person name="de Groot N.N."/>
        </authorList>
    </citation>
    <scope>NUCLEOTIDE SEQUENCE [LARGE SCALE GENOMIC DNA]</scope>
    <source>
        <strain evidence="9 10">ATCC 51969</strain>
    </source>
</reference>
<evidence type="ECO:0000259" key="7">
    <source>
        <dbReference type="Pfam" id="PF02687"/>
    </source>
</evidence>
<feature type="transmembrane region" description="Helical" evidence="6">
    <location>
        <begin position="335"/>
        <end position="364"/>
    </location>
</feature>